<evidence type="ECO:0000313" key="8">
    <source>
        <dbReference type="EMBL" id="CAH1642248.1"/>
    </source>
</evidence>
<protein>
    <recommendedName>
        <fullName evidence="7">Citrate transporter-like domain-containing protein</fullName>
    </recommendedName>
</protein>
<evidence type="ECO:0000313" key="9">
    <source>
        <dbReference type="Proteomes" id="UP001153321"/>
    </source>
</evidence>
<feature type="transmembrane region" description="Helical" evidence="6">
    <location>
        <begin position="267"/>
        <end position="285"/>
    </location>
</feature>
<feature type="transmembrane region" description="Helical" evidence="6">
    <location>
        <begin position="218"/>
        <end position="237"/>
    </location>
</feature>
<comment type="subcellular location">
    <subcellularLocation>
        <location evidence="1">Membrane</location>
        <topology evidence="1">Multi-pass membrane protein</topology>
    </subcellularLocation>
</comment>
<accession>A0A9P0I707</accession>
<proteinExistence type="predicted"/>
<dbReference type="EMBL" id="LR824557">
    <property type="protein sequence ID" value="CAH1642248.1"/>
    <property type="molecule type" value="Genomic_DNA"/>
</dbReference>
<evidence type="ECO:0000256" key="6">
    <source>
        <dbReference type="SAM" id="Phobius"/>
    </source>
</evidence>
<keyword evidence="5 6" id="KW-0472">Membrane</keyword>
<evidence type="ECO:0000256" key="3">
    <source>
        <dbReference type="ARBA" id="ARBA00022692"/>
    </source>
</evidence>
<feature type="transmembrane region" description="Helical" evidence="6">
    <location>
        <begin position="341"/>
        <end position="364"/>
    </location>
</feature>
<organism evidence="8 9">
    <name type="scientific">Spodoptera littoralis</name>
    <name type="common">Egyptian cotton leafworm</name>
    <dbReference type="NCBI Taxonomy" id="7109"/>
    <lineage>
        <taxon>Eukaryota</taxon>
        <taxon>Metazoa</taxon>
        <taxon>Ecdysozoa</taxon>
        <taxon>Arthropoda</taxon>
        <taxon>Hexapoda</taxon>
        <taxon>Insecta</taxon>
        <taxon>Pterygota</taxon>
        <taxon>Neoptera</taxon>
        <taxon>Endopterygota</taxon>
        <taxon>Lepidoptera</taxon>
        <taxon>Glossata</taxon>
        <taxon>Ditrysia</taxon>
        <taxon>Noctuoidea</taxon>
        <taxon>Noctuidae</taxon>
        <taxon>Amphipyrinae</taxon>
        <taxon>Spodoptera</taxon>
    </lineage>
</organism>
<keyword evidence="3 6" id="KW-0812">Transmembrane</keyword>
<dbReference type="InterPro" id="IPR004680">
    <property type="entry name" value="Cit_transptr-like_dom"/>
</dbReference>
<feature type="transmembrane region" description="Helical" evidence="6">
    <location>
        <begin position="194"/>
        <end position="211"/>
    </location>
</feature>
<keyword evidence="9" id="KW-1185">Reference proteome</keyword>
<dbReference type="InterPro" id="IPR051475">
    <property type="entry name" value="Diverse_Ion_Transporter"/>
</dbReference>
<evidence type="ECO:0000256" key="1">
    <source>
        <dbReference type="ARBA" id="ARBA00004141"/>
    </source>
</evidence>
<dbReference type="GO" id="GO:0055085">
    <property type="term" value="P:transmembrane transport"/>
    <property type="evidence" value="ECO:0007669"/>
    <property type="project" value="InterPro"/>
</dbReference>
<dbReference type="Proteomes" id="UP001153321">
    <property type="component" value="Chromosome 26"/>
</dbReference>
<name>A0A9P0I707_SPOLI</name>
<dbReference type="Pfam" id="PF03600">
    <property type="entry name" value="CitMHS"/>
    <property type="match status" value="1"/>
</dbReference>
<sequence>MDGILKNFTTRSPAEEISRSQYSLVATDVTEEAVQLWLELPDEVRADSSWEIFRSKWEKEHDYLIQNNKNKHSVLLKLTGPFLSEAYEKKLNIHEKRNMSRMDIWIEKWIPNGPTQDLGEGSDYETIESSIYWTIILENQAEDFHESETRSSVLVLPSSSANQSVLAVRMATTSNVTTPFTLSYTLDPLDGTTGIIYACILLFALYALIVFEVINRTMAAVLLSTTSLAVLSIAGERPSVPEIISWLDVETLLLLFSMMVLLSRGKIWPLITMLCGMTSVVSLLLDNVTTVLLMTPVSIRLCEVMELDPIPVLLAMVLFCNLGGTATPVGDPPNGINFTNFTLHMTFGILLVAVQTYLQLRFIFRDTNKLRLTESKDVQDLRRQILVWRRAADSLHHLSPEQLIVKDRLERK</sequence>
<feature type="domain" description="Citrate transporter-like" evidence="7">
    <location>
        <begin position="262"/>
        <end position="370"/>
    </location>
</feature>
<evidence type="ECO:0000256" key="5">
    <source>
        <dbReference type="ARBA" id="ARBA00023136"/>
    </source>
</evidence>
<dbReference type="AlphaFoldDB" id="A0A9P0I707"/>
<keyword evidence="4 6" id="KW-1133">Transmembrane helix</keyword>
<evidence type="ECO:0000256" key="2">
    <source>
        <dbReference type="ARBA" id="ARBA00022448"/>
    </source>
</evidence>
<dbReference type="PANTHER" id="PTHR43568:SF1">
    <property type="entry name" value="P PROTEIN"/>
    <property type="match status" value="1"/>
</dbReference>
<evidence type="ECO:0000259" key="7">
    <source>
        <dbReference type="Pfam" id="PF03600"/>
    </source>
</evidence>
<evidence type="ECO:0000256" key="4">
    <source>
        <dbReference type="ARBA" id="ARBA00022989"/>
    </source>
</evidence>
<keyword evidence="2" id="KW-0813">Transport</keyword>
<dbReference type="PANTHER" id="PTHR43568">
    <property type="entry name" value="P PROTEIN"/>
    <property type="match status" value="1"/>
</dbReference>
<dbReference type="GO" id="GO:0016020">
    <property type="term" value="C:membrane"/>
    <property type="evidence" value="ECO:0007669"/>
    <property type="project" value="UniProtKB-SubCell"/>
</dbReference>
<reference evidence="8" key="1">
    <citation type="submission" date="2022-02" db="EMBL/GenBank/DDBJ databases">
        <authorList>
            <person name="King R."/>
        </authorList>
    </citation>
    <scope>NUCLEOTIDE SEQUENCE</scope>
</reference>
<gene>
    <name evidence="8" type="ORF">SPLIT_LOCUS7604</name>
</gene>